<keyword evidence="2" id="KW-1185">Reference proteome</keyword>
<evidence type="ECO:0008006" key="3">
    <source>
        <dbReference type="Google" id="ProtNLM"/>
    </source>
</evidence>
<gene>
    <name evidence="1" type="ORF">DJ017_06095</name>
</gene>
<dbReference type="AlphaFoldDB" id="A0A328AH59"/>
<accession>A0A328AH59</accession>
<comment type="caution">
    <text evidence="1">The sequence shown here is derived from an EMBL/GenBank/DDBJ whole genome shotgun (WGS) entry which is preliminary data.</text>
</comment>
<dbReference type="OrthoDB" id="8481551at2"/>
<reference evidence="2" key="1">
    <citation type="submission" date="2018-05" db="EMBL/GenBank/DDBJ databases">
        <authorList>
            <person name="Li X."/>
        </authorList>
    </citation>
    <scope>NUCLEOTIDE SEQUENCE [LARGE SCALE GENOMIC DNA]</scope>
    <source>
        <strain evidence="2">LX32</strain>
    </source>
</reference>
<evidence type="ECO:0000313" key="1">
    <source>
        <dbReference type="EMBL" id="RAK54122.1"/>
    </source>
</evidence>
<dbReference type="EMBL" id="QFYQ01000001">
    <property type="protein sequence ID" value="RAK54122.1"/>
    <property type="molecule type" value="Genomic_DNA"/>
</dbReference>
<dbReference type="RefSeq" id="WP_111527873.1">
    <property type="nucleotide sequence ID" value="NZ_JBHRSG010000002.1"/>
</dbReference>
<proteinExistence type="predicted"/>
<name>A0A328AH59_9CAUL</name>
<protein>
    <recommendedName>
        <fullName evidence="3">DUF2188 domain-containing protein</fullName>
    </recommendedName>
</protein>
<dbReference type="Proteomes" id="UP000249254">
    <property type="component" value="Unassembled WGS sequence"/>
</dbReference>
<evidence type="ECO:0000313" key="2">
    <source>
        <dbReference type="Proteomes" id="UP000249254"/>
    </source>
</evidence>
<organism evidence="1 2">
    <name type="scientific">Phenylobacterium soli</name>
    <dbReference type="NCBI Taxonomy" id="2170551"/>
    <lineage>
        <taxon>Bacteria</taxon>
        <taxon>Pseudomonadati</taxon>
        <taxon>Pseudomonadota</taxon>
        <taxon>Alphaproteobacteria</taxon>
        <taxon>Caulobacterales</taxon>
        <taxon>Caulobacteraceae</taxon>
        <taxon>Phenylobacterium</taxon>
    </lineage>
</organism>
<sequence length="71" mass="8066">MTNIECAPACSAPTEGVITFQVVKEPYGWAIRQGRQMMRPAWCKAFAVEEAQRMADALRRHGELAEVWIEE</sequence>